<sequence length="423" mass="46235">MAPYDSDSSDGEESDYTVTNVLLGYTSNEAKDDTISHLGGSPSWLDPNTAPSAALARCKVCRDVMVLLLQLNGDLPEFPGHERRLYIWACRRKTCRRKEGSVRALRGIRILESPKDTKRAGDVVETKEERKQAEPVVNVGETLFGAKPSSALSSKNPFSTNATSSAFQNPFSTSSAASNNPFAAAGLPVSELAAKPAQKPTPDLPESFASALSLNNDEPNFGPPTPPEPWPQDSELPSAYPLYYLDPDYEELDMVDEVTIPTQTINLDEGGSSNNQPEDKDVYESTIDKTFQKFADRLAQNPEQVLRYEFKGQPLLYSKHDAVGKVVAGSPSKDNTKVTTSNGSGNRMPRCTNCGSGRVFEVQMTPHAIMVLERDEPGLDGMEWGTIIVGVCSTDCQQKGVSSGVGYVEEWAGVQWEELKERR</sequence>
<reference evidence="4" key="2">
    <citation type="submission" date="2015-01" db="EMBL/GenBank/DDBJ databases">
        <title>Evolutionary Origins and Diversification of the Mycorrhizal Mutualists.</title>
        <authorList>
            <consortium name="DOE Joint Genome Institute"/>
            <consortium name="Mycorrhizal Genomics Consortium"/>
            <person name="Kohler A."/>
            <person name="Kuo A."/>
            <person name="Nagy L.G."/>
            <person name="Floudas D."/>
            <person name="Copeland A."/>
            <person name="Barry K.W."/>
            <person name="Cichocki N."/>
            <person name="Veneault-Fourrey C."/>
            <person name="LaButti K."/>
            <person name="Lindquist E.A."/>
            <person name="Lipzen A."/>
            <person name="Lundell T."/>
            <person name="Morin E."/>
            <person name="Murat C."/>
            <person name="Riley R."/>
            <person name="Ohm R."/>
            <person name="Sun H."/>
            <person name="Tunlid A."/>
            <person name="Henrissat B."/>
            <person name="Grigoriev I.V."/>
            <person name="Hibbett D.S."/>
            <person name="Martin F."/>
        </authorList>
    </citation>
    <scope>NUCLEOTIDE SEQUENCE [LARGE SCALE GENOMIC DNA]</scope>
    <source>
        <strain evidence="4">Zn</strain>
    </source>
</reference>
<feature type="region of interest" description="Disordered" evidence="1">
    <location>
        <begin position="327"/>
        <end position="350"/>
    </location>
</feature>
<accession>A0A0C3HF41</accession>
<name>A0A0C3HF41_OIDMZ</name>
<dbReference type="GO" id="GO:0030490">
    <property type="term" value="P:maturation of SSU-rRNA"/>
    <property type="evidence" value="ECO:0007669"/>
    <property type="project" value="TreeGrafter"/>
</dbReference>
<dbReference type="STRING" id="913774.A0A0C3HF41"/>
<dbReference type="EMBL" id="KN832876">
    <property type="protein sequence ID" value="KIN00937.1"/>
    <property type="molecule type" value="Genomic_DNA"/>
</dbReference>
<evidence type="ECO:0000313" key="4">
    <source>
        <dbReference type="Proteomes" id="UP000054321"/>
    </source>
</evidence>
<evidence type="ECO:0000313" key="3">
    <source>
        <dbReference type="EMBL" id="KIN00937.1"/>
    </source>
</evidence>
<dbReference type="InParanoid" id="A0A0C3HF41"/>
<keyword evidence="4" id="KW-1185">Reference proteome</keyword>
<proteinExistence type="predicted"/>
<dbReference type="Proteomes" id="UP000054321">
    <property type="component" value="Unassembled WGS sequence"/>
</dbReference>
<organism evidence="3 4">
    <name type="scientific">Oidiodendron maius (strain Zn)</name>
    <dbReference type="NCBI Taxonomy" id="913774"/>
    <lineage>
        <taxon>Eukaryota</taxon>
        <taxon>Fungi</taxon>
        <taxon>Dikarya</taxon>
        <taxon>Ascomycota</taxon>
        <taxon>Pezizomycotina</taxon>
        <taxon>Leotiomycetes</taxon>
        <taxon>Leotiomycetes incertae sedis</taxon>
        <taxon>Myxotrichaceae</taxon>
        <taxon>Oidiodendron</taxon>
    </lineage>
</organism>
<feature type="domain" description="Programmed cell death protein 2 C-terminal" evidence="2">
    <location>
        <begin position="288"/>
        <end position="416"/>
    </location>
</feature>
<dbReference type="AlphaFoldDB" id="A0A0C3HF41"/>
<feature type="region of interest" description="Disordered" evidence="1">
    <location>
        <begin position="194"/>
        <end position="231"/>
    </location>
</feature>
<dbReference type="FunCoup" id="A0A0C3HF41">
    <property type="interactions" value="352"/>
</dbReference>
<dbReference type="InterPro" id="IPR007320">
    <property type="entry name" value="PDCD2_C"/>
</dbReference>
<reference evidence="3 4" key="1">
    <citation type="submission" date="2014-04" db="EMBL/GenBank/DDBJ databases">
        <authorList>
            <consortium name="DOE Joint Genome Institute"/>
            <person name="Kuo A."/>
            <person name="Martino E."/>
            <person name="Perotto S."/>
            <person name="Kohler A."/>
            <person name="Nagy L.G."/>
            <person name="Floudas D."/>
            <person name="Copeland A."/>
            <person name="Barry K.W."/>
            <person name="Cichocki N."/>
            <person name="Veneault-Fourrey C."/>
            <person name="LaButti K."/>
            <person name="Lindquist E.A."/>
            <person name="Lipzen A."/>
            <person name="Lundell T."/>
            <person name="Morin E."/>
            <person name="Murat C."/>
            <person name="Sun H."/>
            <person name="Tunlid A."/>
            <person name="Henrissat B."/>
            <person name="Grigoriev I.V."/>
            <person name="Hibbett D.S."/>
            <person name="Martin F."/>
            <person name="Nordberg H.P."/>
            <person name="Cantor M.N."/>
            <person name="Hua S.X."/>
        </authorList>
    </citation>
    <scope>NUCLEOTIDE SEQUENCE [LARGE SCALE GENOMIC DNA]</scope>
    <source>
        <strain evidence="3 4">Zn</strain>
    </source>
</reference>
<evidence type="ECO:0000259" key="2">
    <source>
        <dbReference type="Pfam" id="PF04194"/>
    </source>
</evidence>
<dbReference type="PANTHER" id="PTHR47524">
    <property type="entry name" value="20S RRNA ACCUMULATION PROTEIN 4"/>
    <property type="match status" value="1"/>
</dbReference>
<dbReference type="HOGENOM" id="CLU_031771_1_1_1"/>
<dbReference type="GO" id="GO:0005737">
    <property type="term" value="C:cytoplasm"/>
    <property type="evidence" value="ECO:0007669"/>
    <property type="project" value="InterPro"/>
</dbReference>
<evidence type="ECO:0000256" key="1">
    <source>
        <dbReference type="SAM" id="MobiDB-lite"/>
    </source>
</evidence>
<dbReference type="PANTHER" id="PTHR47524:SF1">
    <property type="entry name" value="20S RRNA ACCUMULATION PROTEIN 4"/>
    <property type="match status" value="1"/>
</dbReference>
<dbReference type="Pfam" id="PF04194">
    <property type="entry name" value="PDCD2_C"/>
    <property type="match status" value="1"/>
</dbReference>
<feature type="compositionally biased region" description="Pro residues" evidence="1">
    <location>
        <begin position="221"/>
        <end position="230"/>
    </location>
</feature>
<gene>
    <name evidence="3" type="ORF">OIDMADRAFT_54077</name>
</gene>
<dbReference type="OrthoDB" id="443682at2759"/>
<protein>
    <recommendedName>
        <fullName evidence="2">Programmed cell death protein 2 C-terminal domain-containing protein</fullName>
    </recommendedName>
</protein>